<dbReference type="EMBL" id="AGCA01000120">
    <property type="protein sequence ID" value="EGY29465.1"/>
    <property type="molecule type" value="Genomic_DNA"/>
</dbReference>
<evidence type="ECO:0000313" key="2">
    <source>
        <dbReference type="Proteomes" id="UP000004116"/>
    </source>
</evidence>
<proteinExistence type="predicted"/>
<organism evidence="1 2">
    <name type="scientific">Candidatus Regiella insecticola 5.15</name>
    <dbReference type="NCBI Taxonomy" id="1005043"/>
    <lineage>
        <taxon>Bacteria</taxon>
        <taxon>Pseudomonadati</taxon>
        <taxon>Pseudomonadota</taxon>
        <taxon>Gammaproteobacteria</taxon>
        <taxon>Enterobacterales</taxon>
        <taxon>Enterobacteriaceae</taxon>
        <taxon>aphid secondary symbionts</taxon>
        <taxon>Candidatus Regiella</taxon>
    </lineage>
</organism>
<name>G2GXQ8_9ENTR</name>
<reference evidence="1 2" key="1">
    <citation type="journal article" date="2012" name="Genome Res.">
        <title>Genomic basis of endosymbiont-conferred protection against an insect parasitoid.</title>
        <authorList>
            <person name="Hansen A.K."/>
            <person name="Vorburger C."/>
            <person name="Moran N.A."/>
        </authorList>
    </citation>
    <scope>NUCLEOTIDE SEQUENCE [LARGE SCALE GENOMIC DNA]</scope>
    <source>
        <strain evidence="2">R5.15</strain>
    </source>
</reference>
<protein>
    <submittedName>
        <fullName evidence="1">Uncharacterized protein</fullName>
    </submittedName>
</protein>
<keyword evidence="2" id="KW-1185">Reference proteome</keyword>
<gene>
    <name evidence="1" type="ORF">Rin_00005510</name>
</gene>
<dbReference type="Proteomes" id="UP000004116">
    <property type="component" value="Unassembled WGS sequence"/>
</dbReference>
<evidence type="ECO:0000313" key="1">
    <source>
        <dbReference type="EMBL" id="EGY29465.1"/>
    </source>
</evidence>
<sequence>MRNLLKNKGDSLDDVAVGKLLFYTSLREALKGKGCKLGNKEVGLLDAINDTLQHLKLVAPGKTFYKS</sequence>
<dbReference type="OrthoDB" id="583329at2"/>
<dbReference type="RefSeq" id="WP_006706251.1">
    <property type="nucleotide sequence ID" value="NZ_AGCA01000120.1"/>
</dbReference>
<accession>G2GXQ8</accession>
<comment type="caution">
    <text evidence="1">The sequence shown here is derived from an EMBL/GenBank/DDBJ whole genome shotgun (WGS) entry which is preliminary data.</text>
</comment>
<dbReference type="AlphaFoldDB" id="G2GXQ8"/>